<proteinExistence type="predicted"/>
<sequence length="104" mass="11844">TARSCTAPCAHQGGRVSQGRVCVCVYLKRSLTEASLMKVLDEEGEEKRDRSGTHSRKRVMYWRLQRDQLGGAEPYRSCGDMMKGLFPIGSHSKVKFYLFNKLKE</sequence>
<evidence type="ECO:0000313" key="2">
    <source>
        <dbReference type="Proteomes" id="UP000694397"/>
    </source>
</evidence>
<dbReference type="Ensembl" id="ENSSFOT00015081405.1">
    <property type="protein sequence ID" value="ENSSFOP00015078823.1"/>
    <property type="gene ID" value="ENSSFOG00015026980.1"/>
</dbReference>
<dbReference type="AlphaFoldDB" id="A0A8C9WR80"/>
<organism evidence="1 2">
    <name type="scientific">Scleropages formosus</name>
    <name type="common">Asian bonytongue</name>
    <name type="synonym">Osteoglossum formosum</name>
    <dbReference type="NCBI Taxonomy" id="113540"/>
    <lineage>
        <taxon>Eukaryota</taxon>
        <taxon>Metazoa</taxon>
        <taxon>Chordata</taxon>
        <taxon>Craniata</taxon>
        <taxon>Vertebrata</taxon>
        <taxon>Euteleostomi</taxon>
        <taxon>Actinopterygii</taxon>
        <taxon>Neopterygii</taxon>
        <taxon>Teleostei</taxon>
        <taxon>Osteoglossocephala</taxon>
        <taxon>Osteoglossomorpha</taxon>
        <taxon>Osteoglossiformes</taxon>
        <taxon>Osteoglossidae</taxon>
        <taxon>Scleropages</taxon>
    </lineage>
</organism>
<reference evidence="1" key="2">
    <citation type="submission" date="2025-08" db="UniProtKB">
        <authorList>
            <consortium name="Ensembl"/>
        </authorList>
    </citation>
    <scope>IDENTIFICATION</scope>
</reference>
<keyword evidence="2" id="KW-1185">Reference proteome</keyword>
<name>A0A8C9WR80_SCLFO</name>
<evidence type="ECO:0000313" key="1">
    <source>
        <dbReference type="Ensembl" id="ENSSFOP00015078823.1"/>
    </source>
</evidence>
<reference evidence="1 2" key="1">
    <citation type="submission" date="2019-04" db="EMBL/GenBank/DDBJ databases">
        <authorList>
            <consortium name="Wellcome Sanger Institute Data Sharing"/>
        </authorList>
    </citation>
    <scope>NUCLEOTIDE SEQUENCE [LARGE SCALE GENOMIC DNA]</scope>
</reference>
<accession>A0A8C9WR80</accession>
<dbReference type="Proteomes" id="UP000694397">
    <property type="component" value="Chromosome 11"/>
</dbReference>
<protein>
    <submittedName>
        <fullName evidence="1">Uncharacterized protein</fullName>
    </submittedName>
</protein>
<reference evidence="1" key="3">
    <citation type="submission" date="2025-09" db="UniProtKB">
        <authorList>
            <consortium name="Ensembl"/>
        </authorList>
    </citation>
    <scope>IDENTIFICATION</scope>
</reference>